<dbReference type="Proteomes" id="UP000236178">
    <property type="component" value="Unassembled WGS sequence"/>
</dbReference>
<organism evidence="3 4">
    <name type="scientific">Streptomyces populi</name>
    <dbReference type="NCBI Taxonomy" id="2058924"/>
    <lineage>
        <taxon>Bacteria</taxon>
        <taxon>Bacillati</taxon>
        <taxon>Actinomycetota</taxon>
        <taxon>Actinomycetes</taxon>
        <taxon>Kitasatosporales</taxon>
        <taxon>Streptomycetaceae</taxon>
        <taxon>Streptomyces</taxon>
    </lineage>
</organism>
<keyword evidence="2" id="KW-0472">Membrane</keyword>
<dbReference type="OrthoDB" id="4308372at2"/>
<feature type="transmembrane region" description="Helical" evidence="2">
    <location>
        <begin position="35"/>
        <end position="55"/>
    </location>
</feature>
<feature type="compositionally biased region" description="Basic and acidic residues" evidence="1">
    <location>
        <begin position="1"/>
        <end position="11"/>
    </location>
</feature>
<reference evidence="3 4" key="1">
    <citation type="submission" date="2017-12" db="EMBL/GenBank/DDBJ databases">
        <title>Streptomyces populusis sp. nov., a novel endophytic actinobacterium isolated from stems of Populus adenopoda Maxim.</title>
        <authorList>
            <person name="Wang Z."/>
        </authorList>
    </citation>
    <scope>NUCLEOTIDE SEQUENCE [LARGE SCALE GENOMIC DNA]</scope>
    <source>
        <strain evidence="3 4">A249</strain>
    </source>
</reference>
<evidence type="ECO:0000313" key="3">
    <source>
        <dbReference type="EMBL" id="PKT74262.1"/>
    </source>
</evidence>
<name>A0A2I0SWG3_9ACTN</name>
<dbReference type="EMBL" id="PJOS01000005">
    <property type="protein sequence ID" value="PKT74262.1"/>
    <property type="molecule type" value="Genomic_DNA"/>
</dbReference>
<proteinExistence type="predicted"/>
<evidence type="ECO:0000256" key="1">
    <source>
        <dbReference type="SAM" id="MobiDB-lite"/>
    </source>
</evidence>
<keyword evidence="2" id="KW-0812">Transmembrane</keyword>
<sequence>MPEKSLDERDAPPPSVPTPVSARSAREVRSYGVPAAWLTAGIAIGAGAVALAWNLSGSADDRPFTLVGQVQVAGDPGASGPCAGDHEFGDLDKGAPVTVFDSADRVVATGSLGGGTYDSFARCVFPVTVRGVPDGSKSYAVRIGLHGKTEVTNEEARTGSLIVKLGLP</sequence>
<keyword evidence="2" id="KW-1133">Transmembrane helix</keyword>
<comment type="caution">
    <text evidence="3">The sequence shown here is derived from an EMBL/GenBank/DDBJ whole genome shotgun (WGS) entry which is preliminary data.</text>
</comment>
<dbReference type="RefSeq" id="WP_103548060.1">
    <property type="nucleotide sequence ID" value="NZ_JBHJSK010000021.1"/>
</dbReference>
<dbReference type="AlphaFoldDB" id="A0A2I0SWG3"/>
<gene>
    <name evidence="3" type="ORF">CW362_04745</name>
</gene>
<keyword evidence="4" id="KW-1185">Reference proteome</keyword>
<feature type="region of interest" description="Disordered" evidence="1">
    <location>
        <begin position="1"/>
        <end position="25"/>
    </location>
</feature>
<protein>
    <submittedName>
        <fullName evidence="3">Uncharacterized protein</fullName>
    </submittedName>
</protein>
<evidence type="ECO:0000256" key="2">
    <source>
        <dbReference type="SAM" id="Phobius"/>
    </source>
</evidence>
<evidence type="ECO:0000313" key="4">
    <source>
        <dbReference type="Proteomes" id="UP000236178"/>
    </source>
</evidence>
<accession>A0A2I0SWG3</accession>